<dbReference type="PANTHER" id="PTHR33376">
    <property type="match status" value="1"/>
</dbReference>
<dbReference type="PANTHER" id="PTHR33376:SF4">
    <property type="entry name" value="SIALIC ACID-BINDING PERIPLASMIC PROTEIN SIAP"/>
    <property type="match status" value="1"/>
</dbReference>
<reference evidence="3" key="2">
    <citation type="journal article" date="2021" name="Syst. Appl. Microbiol.">
        <title>Roseomonas hellenica sp. nov., isolated from roots of wild-growing Alkanna tinctoria.</title>
        <authorList>
            <person name="Rat A."/>
            <person name="Naranjo H.D."/>
            <person name="Lebbe L."/>
            <person name="Cnockaert M."/>
            <person name="Krigas N."/>
            <person name="Grigoriadou K."/>
            <person name="Maloupa E."/>
            <person name="Willems A."/>
        </authorList>
    </citation>
    <scope>NUCLEOTIDE SEQUENCE</scope>
    <source>
        <strain evidence="3">LMG 31228</strain>
    </source>
</reference>
<name>A0A9X9X9Q1_9PROT</name>
<keyword evidence="4" id="KW-1185">Reference proteome</keyword>
<organism evidence="3 4">
    <name type="scientific">Neoroseomonas eburnea</name>
    <dbReference type="NCBI Taxonomy" id="1346889"/>
    <lineage>
        <taxon>Bacteria</taxon>
        <taxon>Pseudomonadati</taxon>
        <taxon>Pseudomonadota</taxon>
        <taxon>Alphaproteobacteria</taxon>
        <taxon>Acetobacterales</taxon>
        <taxon>Acetobacteraceae</taxon>
        <taxon>Neoroseomonas</taxon>
    </lineage>
</organism>
<dbReference type="NCBIfam" id="NF037995">
    <property type="entry name" value="TRAP_S1"/>
    <property type="match status" value="1"/>
</dbReference>
<dbReference type="RefSeq" id="WP_211845965.1">
    <property type="nucleotide sequence ID" value="NZ_JAAEDL010000006.1"/>
</dbReference>
<feature type="chain" id="PRO_5040768791" evidence="2">
    <location>
        <begin position="23"/>
        <end position="327"/>
    </location>
</feature>
<dbReference type="Gene3D" id="3.40.190.170">
    <property type="entry name" value="Bacterial extracellular solute-binding protein, family 7"/>
    <property type="match status" value="1"/>
</dbReference>
<sequence>MLLRRSVLAAAMLAMGCGGALAQTRWTMATAYAEGNFHTRNIRAFAEEVERGTEGRLSIQLHPGASLLQMPSIKRGVQTGQIQMGEVLLSVHGNEDPFFEVDSVPFLADTWDATAALDRTSMPFIRARLERQGIVPLYAVPWPSQAFYTRTEIRAVEDLRGLRFRTYNVLTTRMAELLGAAPVTVQVAEIPQAFATGVIAAMFTSAQTGVDTSAWDYARYFTDVGGMRARNFIIVNARAFRALDEATRDVLTQAAERAAARGLDAAKAAETEMVERLRARGMQVGTPSPQFLAQLREIGVRQTREWAQRAGPEGTQLLAAYRAAIPR</sequence>
<comment type="caution">
    <text evidence="3">The sequence shown here is derived from an EMBL/GenBank/DDBJ whole genome shotgun (WGS) entry which is preliminary data.</text>
</comment>
<dbReference type="PROSITE" id="PS51257">
    <property type="entry name" value="PROKAR_LIPOPROTEIN"/>
    <property type="match status" value="1"/>
</dbReference>
<feature type="signal peptide" evidence="2">
    <location>
        <begin position="1"/>
        <end position="22"/>
    </location>
</feature>
<dbReference type="InterPro" id="IPR018389">
    <property type="entry name" value="DctP_fam"/>
</dbReference>
<evidence type="ECO:0000313" key="4">
    <source>
        <dbReference type="Proteomes" id="UP001138709"/>
    </source>
</evidence>
<reference evidence="3" key="1">
    <citation type="submission" date="2020-01" db="EMBL/GenBank/DDBJ databases">
        <authorList>
            <person name="Rat A."/>
        </authorList>
    </citation>
    <scope>NUCLEOTIDE SEQUENCE</scope>
    <source>
        <strain evidence="3">LMG 31228</strain>
    </source>
</reference>
<dbReference type="Pfam" id="PF03480">
    <property type="entry name" value="DctP"/>
    <property type="match status" value="1"/>
</dbReference>
<evidence type="ECO:0000256" key="1">
    <source>
        <dbReference type="ARBA" id="ARBA00022729"/>
    </source>
</evidence>
<protein>
    <submittedName>
        <fullName evidence="3">TRAP transporter substrate-binding protein</fullName>
    </submittedName>
</protein>
<dbReference type="AlphaFoldDB" id="A0A9X9X9Q1"/>
<gene>
    <name evidence="3" type="ORF">GXW74_08055</name>
</gene>
<proteinExistence type="predicted"/>
<accession>A0A9X9X9Q1</accession>
<keyword evidence="1 2" id="KW-0732">Signal</keyword>
<dbReference type="InterPro" id="IPR038404">
    <property type="entry name" value="TRAP_DctP_sf"/>
</dbReference>
<dbReference type="EMBL" id="JAAEDL010000006">
    <property type="protein sequence ID" value="MBR0680437.1"/>
    <property type="molecule type" value="Genomic_DNA"/>
</dbReference>
<evidence type="ECO:0000313" key="3">
    <source>
        <dbReference type="EMBL" id="MBR0680437.1"/>
    </source>
</evidence>
<dbReference type="GO" id="GO:0055085">
    <property type="term" value="P:transmembrane transport"/>
    <property type="evidence" value="ECO:0007669"/>
    <property type="project" value="InterPro"/>
</dbReference>
<dbReference type="Proteomes" id="UP001138709">
    <property type="component" value="Unassembled WGS sequence"/>
</dbReference>
<evidence type="ECO:0000256" key="2">
    <source>
        <dbReference type="SAM" id="SignalP"/>
    </source>
</evidence>
<dbReference type="CDD" id="cd13602">
    <property type="entry name" value="PBP2_TRAP_BpDctp6_7"/>
    <property type="match status" value="1"/>
</dbReference>